<dbReference type="PANTHER" id="PTHR42744">
    <property type="entry name" value="BINDING-PROTEIN-DEPENDENT TRANSPORT SYSTEMS INNER MEMBRANE COMPONENT"/>
    <property type="match status" value="1"/>
</dbReference>
<evidence type="ECO:0000259" key="6">
    <source>
        <dbReference type="PROSITE" id="PS50928"/>
    </source>
</evidence>
<feature type="transmembrane region" description="Helical" evidence="5">
    <location>
        <begin position="239"/>
        <end position="259"/>
    </location>
</feature>
<dbReference type="Gene3D" id="1.10.3720.10">
    <property type="entry name" value="MetI-like"/>
    <property type="match status" value="2"/>
</dbReference>
<comment type="subcellular location">
    <subcellularLocation>
        <location evidence="1 5">Cell membrane</location>
        <topology evidence="1 5">Multi-pass membrane protein</topology>
    </subcellularLocation>
</comment>
<dbReference type="InterPro" id="IPR035906">
    <property type="entry name" value="MetI-like_sf"/>
</dbReference>
<feature type="domain" description="ABC transmembrane type-1" evidence="6">
    <location>
        <begin position="64"/>
        <end position="258"/>
    </location>
</feature>
<keyword evidence="2 5" id="KW-0812">Transmembrane</keyword>
<evidence type="ECO:0000256" key="5">
    <source>
        <dbReference type="RuleBase" id="RU363032"/>
    </source>
</evidence>
<proteinExistence type="inferred from homology"/>
<sequence length="586" mass="64842">MSRFVAFASLGRRALPNQWDFVSLALVIAVFVAVAKGSLGMTAPLTAPVTVDLSLDYSNLPYYALRTTLRMSAAMAASLLFTFVYATIAAKSRRAEMVLIPLLDVLQSVPILGFLSFTVTFFLGLFPGSTMGAELAAIFAIFTSQAWNMAFSFYQSLRTVPRDLEEVAVGYHFSPWQKFWQLEAPFAMPALIWNMMMSMSGGWFFVVASEAISVGDTTIKLPGIGSYLALAIDAKRIDAVFAAVVAVIVVILAYDQLLFRPIVAFAAKFRVELSAGEVQEESWVRQIFLRTRFLRGLIAIPARILASVALLRLQFAFPGAGGEPQRVTKRVLRARLALSRAFDVVWFVLIGAMVAYCLDQVYAFVSQKLTVDDLKETLVFTTFTMIRVFLLIVLASLFWVPIAIYIGLRPRLAEKIQPLAQFLAAFPANVVFPIAVVLVVQFSLNPDIWLSGLIIFGTQWYIVFNVIGGAMAFPNDLREAVVNYGIKGRIWWKDVILPGVFPYYVTGALTASGGSWNAAIVAEYVKWGDDKVAAHGIGAYIAQATEAGDYPKIVLGVAVMSIFVILFNRLLWRPLFAWGERRLRLN</sequence>
<keyword evidence="4 5" id="KW-0472">Membrane</keyword>
<dbReference type="OrthoDB" id="9774448at2"/>
<feature type="transmembrane region" description="Helical" evidence="5">
    <location>
        <begin position="341"/>
        <end position="365"/>
    </location>
</feature>
<gene>
    <name evidence="7" type="ORF">GJ654_06405</name>
</gene>
<dbReference type="Pfam" id="PF00528">
    <property type="entry name" value="BPD_transp_1"/>
    <property type="match status" value="2"/>
</dbReference>
<evidence type="ECO:0000256" key="4">
    <source>
        <dbReference type="ARBA" id="ARBA00023136"/>
    </source>
</evidence>
<keyword evidence="5" id="KW-0813">Transport</keyword>
<feature type="transmembrane region" description="Helical" evidence="5">
    <location>
        <begin position="21"/>
        <end position="43"/>
    </location>
</feature>
<feature type="transmembrane region" description="Helical" evidence="5">
    <location>
        <begin position="385"/>
        <end position="408"/>
    </location>
</feature>
<dbReference type="EMBL" id="WNKS01000004">
    <property type="protein sequence ID" value="MTV30623.1"/>
    <property type="molecule type" value="Genomic_DNA"/>
</dbReference>
<evidence type="ECO:0000313" key="8">
    <source>
        <dbReference type="Proteomes" id="UP000439113"/>
    </source>
</evidence>
<evidence type="ECO:0000256" key="3">
    <source>
        <dbReference type="ARBA" id="ARBA00022989"/>
    </source>
</evidence>
<feature type="domain" description="ABC transmembrane type-1" evidence="6">
    <location>
        <begin position="381"/>
        <end position="571"/>
    </location>
</feature>
<comment type="caution">
    <text evidence="7">The sequence shown here is derived from an EMBL/GenBank/DDBJ whole genome shotgun (WGS) entry which is preliminary data.</text>
</comment>
<feature type="transmembrane region" description="Helical" evidence="5">
    <location>
        <begin position="63"/>
        <end position="86"/>
    </location>
</feature>
<reference evidence="7 8" key="1">
    <citation type="submission" date="2019-11" db="EMBL/GenBank/DDBJ databases">
        <title>Whole-genome sequence of a Rhodoblastus acidophilus DSM 142.</title>
        <authorList>
            <person name="Kyndt J.A."/>
            <person name="Meyer T.E."/>
        </authorList>
    </citation>
    <scope>NUCLEOTIDE SEQUENCE [LARGE SCALE GENOMIC DNA]</scope>
    <source>
        <strain evidence="7 8">DSM 142</strain>
    </source>
</reference>
<feature type="transmembrane region" description="Helical" evidence="5">
    <location>
        <begin position="448"/>
        <end position="474"/>
    </location>
</feature>
<dbReference type="CDD" id="cd06261">
    <property type="entry name" value="TM_PBP2"/>
    <property type="match status" value="2"/>
</dbReference>
<dbReference type="SUPFAM" id="SSF161098">
    <property type="entry name" value="MetI-like"/>
    <property type="match status" value="2"/>
</dbReference>
<evidence type="ECO:0000313" key="7">
    <source>
        <dbReference type="EMBL" id="MTV30623.1"/>
    </source>
</evidence>
<feature type="transmembrane region" description="Helical" evidence="5">
    <location>
        <begin position="186"/>
        <end position="206"/>
    </location>
</feature>
<evidence type="ECO:0000256" key="2">
    <source>
        <dbReference type="ARBA" id="ARBA00022692"/>
    </source>
</evidence>
<name>A0A6N8DN45_RHOAC</name>
<feature type="transmembrane region" description="Helical" evidence="5">
    <location>
        <begin position="553"/>
        <end position="572"/>
    </location>
</feature>
<accession>A0A6N8DN45</accession>
<protein>
    <submittedName>
        <fullName evidence="7">ABC transporter permease subunit</fullName>
    </submittedName>
</protein>
<dbReference type="Proteomes" id="UP000439113">
    <property type="component" value="Unassembled WGS sequence"/>
</dbReference>
<comment type="similarity">
    <text evidence="5">Belongs to the binding-protein-dependent transport system permease family.</text>
</comment>
<feature type="transmembrane region" description="Helical" evidence="5">
    <location>
        <begin position="495"/>
        <end position="516"/>
    </location>
</feature>
<feature type="transmembrane region" description="Helical" evidence="5">
    <location>
        <begin position="420"/>
        <end position="442"/>
    </location>
</feature>
<organism evidence="7 8">
    <name type="scientific">Rhodoblastus acidophilus</name>
    <name type="common">Rhodopseudomonas acidophila</name>
    <dbReference type="NCBI Taxonomy" id="1074"/>
    <lineage>
        <taxon>Bacteria</taxon>
        <taxon>Pseudomonadati</taxon>
        <taxon>Pseudomonadota</taxon>
        <taxon>Alphaproteobacteria</taxon>
        <taxon>Hyphomicrobiales</taxon>
        <taxon>Rhodoblastaceae</taxon>
        <taxon>Rhodoblastus</taxon>
    </lineage>
</organism>
<dbReference type="GO" id="GO:0055085">
    <property type="term" value="P:transmembrane transport"/>
    <property type="evidence" value="ECO:0007669"/>
    <property type="project" value="InterPro"/>
</dbReference>
<dbReference type="PANTHER" id="PTHR42744:SF1">
    <property type="entry name" value="BINDING-PROTEIN-DEPENDENT TRANSPORT SYSTEMS INNER MEMBRANE COMPONENT"/>
    <property type="match status" value="1"/>
</dbReference>
<dbReference type="RefSeq" id="WP_155445317.1">
    <property type="nucleotide sequence ID" value="NZ_JAOQNR010000005.1"/>
</dbReference>
<keyword evidence="3 5" id="KW-1133">Transmembrane helix</keyword>
<dbReference type="GO" id="GO:0005886">
    <property type="term" value="C:plasma membrane"/>
    <property type="evidence" value="ECO:0007669"/>
    <property type="project" value="UniProtKB-SubCell"/>
</dbReference>
<feature type="transmembrane region" description="Helical" evidence="5">
    <location>
        <begin position="135"/>
        <end position="154"/>
    </location>
</feature>
<evidence type="ECO:0000256" key="1">
    <source>
        <dbReference type="ARBA" id="ARBA00004651"/>
    </source>
</evidence>
<dbReference type="InterPro" id="IPR000515">
    <property type="entry name" value="MetI-like"/>
</dbReference>
<dbReference type="AlphaFoldDB" id="A0A6N8DN45"/>
<dbReference type="PROSITE" id="PS50928">
    <property type="entry name" value="ABC_TM1"/>
    <property type="match status" value="2"/>
</dbReference>
<feature type="transmembrane region" description="Helical" evidence="5">
    <location>
        <begin position="98"/>
        <end position="123"/>
    </location>
</feature>